<proteinExistence type="predicted"/>
<dbReference type="SMART" id="SM00754">
    <property type="entry name" value="CHRD"/>
    <property type="match status" value="1"/>
</dbReference>
<evidence type="ECO:0000313" key="3">
    <source>
        <dbReference type="Proteomes" id="UP000482155"/>
    </source>
</evidence>
<evidence type="ECO:0000313" key="2">
    <source>
        <dbReference type="EMBL" id="NEX63796.1"/>
    </source>
</evidence>
<protein>
    <submittedName>
        <fullName evidence="2">CHRD domain-containing protein</fullName>
    </submittedName>
</protein>
<dbReference type="RefSeq" id="WP_163967733.1">
    <property type="nucleotide sequence ID" value="NZ_JAAIVB010000075.1"/>
</dbReference>
<sequence>MPAHHEKHPLAFAAVAVLTALALGGLGGCGAMQKMGLGGDKPASVELTGAQEVPPNPTKASGRSTIAVAADRTVSGSVIVEDMNAMAAHIHQGAAGANGPVIVPLTKTSEKVFSVPAGARLTESQYAAYKEGNLYVNVHSATYPGGEVRVQMKP</sequence>
<dbReference type="AlphaFoldDB" id="A0A6B3SXE5"/>
<dbReference type="Pfam" id="PF07452">
    <property type="entry name" value="CHRD"/>
    <property type="match status" value="1"/>
</dbReference>
<gene>
    <name evidence="2" type="ORF">G3574_22180</name>
</gene>
<reference evidence="2 3" key="1">
    <citation type="submission" date="2020-02" db="EMBL/GenBank/DDBJ databases">
        <authorList>
            <person name="Kim M.K."/>
        </authorList>
    </citation>
    <scope>NUCLEOTIDE SEQUENCE [LARGE SCALE GENOMIC DNA]</scope>
    <source>
        <strain evidence="2 3">17J57-3</strain>
    </source>
</reference>
<dbReference type="EMBL" id="JAAIVB010000075">
    <property type="protein sequence ID" value="NEX63796.1"/>
    <property type="molecule type" value="Genomic_DNA"/>
</dbReference>
<dbReference type="Proteomes" id="UP000482155">
    <property type="component" value="Unassembled WGS sequence"/>
</dbReference>
<name>A0A6B3SXE5_9BURK</name>
<evidence type="ECO:0000259" key="1">
    <source>
        <dbReference type="SMART" id="SM00754"/>
    </source>
</evidence>
<feature type="domain" description="CHRD" evidence="1">
    <location>
        <begin position="41"/>
        <end position="154"/>
    </location>
</feature>
<dbReference type="InterPro" id="IPR010895">
    <property type="entry name" value="CHRD"/>
</dbReference>
<accession>A0A6B3SXE5</accession>
<keyword evidence="3" id="KW-1185">Reference proteome</keyword>
<organism evidence="2 3">
    <name type="scientific">Noviherbaspirillum galbum</name>
    <dbReference type="NCBI Taxonomy" id="2709383"/>
    <lineage>
        <taxon>Bacteria</taxon>
        <taxon>Pseudomonadati</taxon>
        <taxon>Pseudomonadota</taxon>
        <taxon>Betaproteobacteria</taxon>
        <taxon>Burkholderiales</taxon>
        <taxon>Oxalobacteraceae</taxon>
        <taxon>Noviherbaspirillum</taxon>
    </lineage>
</organism>
<comment type="caution">
    <text evidence="2">The sequence shown here is derived from an EMBL/GenBank/DDBJ whole genome shotgun (WGS) entry which is preliminary data.</text>
</comment>
<dbReference type="PROSITE" id="PS51257">
    <property type="entry name" value="PROKAR_LIPOPROTEIN"/>
    <property type="match status" value="1"/>
</dbReference>